<comment type="caution">
    <text evidence="2">The sequence shown here is derived from an EMBL/GenBank/DDBJ whole genome shotgun (WGS) entry which is preliminary data.</text>
</comment>
<dbReference type="EMBL" id="JAINUF010000004">
    <property type="protein sequence ID" value="KAJ8363064.1"/>
    <property type="molecule type" value="Genomic_DNA"/>
</dbReference>
<dbReference type="PRINTS" id="PR00929">
    <property type="entry name" value="ATHOOK"/>
</dbReference>
<feature type="compositionally biased region" description="Basic residues" evidence="1">
    <location>
        <begin position="734"/>
        <end position="743"/>
    </location>
</feature>
<feature type="compositionally biased region" description="Basic residues" evidence="1">
    <location>
        <begin position="64"/>
        <end position="73"/>
    </location>
</feature>
<feature type="compositionally biased region" description="Basic and acidic residues" evidence="1">
    <location>
        <begin position="26"/>
        <end position="37"/>
    </location>
</feature>
<feature type="compositionally biased region" description="Basic and acidic residues" evidence="1">
    <location>
        <begin position="808"/>
        <end position="832"/>
    </location>
</feature>
<evidence type="ECO:0000313" key="2">
    <source>
        <dbReference type="EMBL" id="KAJ8363064.1"/>
    </source>
</evidence>
<dbReference type="Proteomes" id="UP001152622">
    <property type="component" value="Chromosome 4"/>
</dbReference>
<feature type="compositionally biased region" description="Polar residues" evidence="1">
    <location>
        <begin position="602"/>
        <end position="626"/>
    </location>
</feature>
<feature type="compositionally biased region" description="Basic and acidic residues" evidence="1">
    <location>
        <begin position="577"/>
        <end position="600"/>
    </location>
</feature>
<feature type="region of interest" description="Disordered" evidence="1">
    <location>
        <begin position="649"/>
        <end position="908"/>
    </location>
</feature>
<dbReference type="InterPro" id="IPR017956">
    <property type="entry name" value="AT_hook_DNA-bd_motif"/>
</dbReference>
<evidence type="ECO:0000256" key="1">
    <source>
        <dbReference type="SAM" id="MobiDB-lite"/>
    </source>
</evidence>
<gene>
    <name evidence="2" type="ORF">SKAU_G00118950</name>
</gene>
<keyword evidence="3" id="KW-1185">Reference proteome</keyword>
<accession>A0A9Q1J183</accession>
<feature type="compositionally biased region" description="Basic residues" evidence="1">
    <location>
        <begin position="893"/>
        <end position="908"/>
    </location>
</feature>
<feature type="compositionally biased region" description="Low complexity" evidence="1">
    <location>
        <begin position="875"/>
        <end position="892"/>
    </location>
</feature>
<feature type="region of interest" description="Disordered" evidence="1">
    <location>
        <begin position="180"/>
        <end position="225"/>
    </location>
</feature>
<dbReference type="OrthoDB" id="10655193at2759"/>
<feature type="compositionally biased region" description="Polar residues" evidence="1">
    <location>
        <begin position="207"/>
        <end position="219"/>
    </location>
</feature>
<feature type="compositionally biased region" description="Basic and acidic residues" evidence="1">
    <location>
        <begin position="450"/>
        <end position="461"/>
    </location>
</feature>
<feature type="region of interest" description="Disordered" evidence="1">
    <location>
        <begin position="266"/>
        <end position="629"/>
    </location>
</feature>
<feature type="compositionally biased region" description="Basic and acidic residues" evidence="1">
    <location>
        <begin position="552"/>
        <end position="569"/>
    </location>
</feature>
<evidence type="ECO:0000313" key="3">
    <source>
        <dbReference type="Proteomes" id="UP001152622"/>
    </source>
</evidence>
<proteinExistence type="predicted"/>
<dbReference type="GO" id="GO:0003677">
    <property type="term" value="F:DNA binding"/>
    <property type="evidence" value="ECO:0007669"/>
    <property type="project" value="InterPro"/>
</dbReference>
<feature type="region of interest" description="Disordered" evidence="1">
    <location>
        <begin position="26"/>
        <end position="100"/>
    </location>
</feature>
<sequence length="908" mass="97666">MKADKLFFGPQTEARSCGWEQVEAARKGLDQAKEEGLKLPPTSDSDDEESGPLPCAEETLHPTPNRRHRKHKEKGAPSTRASGRLRGATIHSGDPSLTQTHAQVEQDKGNGMEVVNLDKDLAFASLAQSAHVPQQHHVAPVSVNLTPQPLMLREVPDRGHCALQGREVTKDFSASTKFSSVHPEQAQPMSPFPRVLEPTKPGRVCPSSGSDLMPGSQSAPFPASPLHLPSLMPSTAFTPAAVNLHTLQAPLDSPCHSLSGEVLSTLVRSPRKRQSADGEVLSGLPEDSPSAKVLRKLPGRLVTVVEDKEPKRRKRGASGGGGSAIRQPDGSAQTSKSADELSRGTAPQTPDGASGPQKENATTPQTSPSKISPLLQVAQNSSSAYPSRAGVISPYSPTHHSPDMPVLRNLPVRRRLETESRMAAQLGEQQPGRGRGRGERRASLSPNFPRKKDTKLERSKDSLSSQKAYTYVIPNVNTTSPGKRKRGRPPKTPPRVTDSPTELSSPPLVMEMERTGSVEGSPSSSPRRKRGRPRKDSSKHSSSSSDTDESCGDTKEQRLTRAAQKKLEQAEETGEMEVEKDGDNRRRSARTPDRGARAEHGSNVSARVTRKSSGPQPSLECRSQSPAVPEVLGKRCSALNAAAKLLAMRGRGGNEGSSGHRGRGVDKGGRGVGQIMAPGMSNKMQGRVSGETNSWTDKTESSRQVSTNLSPTASRSTRQRPGCLVPPLELETKRGKKPAKKATKKEVEGRGSGSPRGQSTCSSASSEGGEGSSRSRSSSMSSQRTHSLSSQSTGPLCSHSRAPSSCSDQERSQEHRDQPGEKRSPRERADRGRKSRKEKWRHQERDPLSLSLSRGPEFSTGSSEGTPDRVLRSVAALAAAQARTPASNTRSSSTHHHQQQTHSRRTKT</sequence>
<feature type="compositionally biased region" description="Polar residues" evidence="1">
    <location>
        <begin position="690"/>
        <end position="716"/>
    </location>
</feature>
<name>A0A9Q1J183_SYNKA</name>
<organism evidence="2 3">
    <name type="scientific">Synaphobranchus kaupii</name>
    <name type="common">Kaup's arrowtooth eel</name>
    <dbReference type="NCBI Taxonomy" id="118154"/>
    <lineage>
        <taxon>Eukaryota</taxon>
        <taxon>Metazoa</taxon>
        <taxon>Chordata</taxon>
        <taxon>Craniata</taxon>
        <taxon>Vertebrata</taxon>
        <taxon>Euteleostomi</taxon>
        <taxon>Actinopterygii</taxon>
        <taxon>Neopterygii</taxon>
        <taxon>Teleostei</taxon>
        <taxon>Anguilliformes</taxon>
        <taxon>Synaphobranchidae</taxon>
        <taxon>Synaphobranchus</taxon>
    </lineage>
</organism>
<protein>
    <submittedName>
        <fullName evidence="2">Uncharacterized protein</fullName>
    </submittedName>
</protein>
<dbReference type="AlphaFoldDB" id="A0A9Q1J183"/>
<reference evidence="2" key="1">
    <citation type="journal article" date="2023" name="Science">
        <title>Genome structures resolve the early diversification of teleost fishes.</title>
        <authorList>
            <person name="Parey E."/>
            <person name="Louis A."/>
            <person name="Montfort J."/>
            <person name="Bouchez O."/>
            <person name="Roques C."/>
            <person name="Iampietro C."/>
            <person name="Lluch J."/>
            <person name="Castinel A."/>
            <person name="Donnadieu C."/>
            <person name="Desvignes T."/>
            <person name="Floi Bucao C."/>
            <person name="Jouanno E."/>
            <person name="Wen M."/>
            <person name="Mejri S."/>
            <person name="Dirks R."/>
            <person name="Jansen H."/>
            <person name="Henkel C."/>
            <person name="Chen W.J."/>
            <person name="Zahm M."/>
            <person name="Cabau C."/>
            <person name="Klopp C."/>
            <person name="Thompson A.W."/>
            <person name="Robinson-Rechavi M."/>
            <person name="Braasch I."/>
            <person name="Lecointre G."/>
            <person name="Bobe J."/>
            <person name="Postlethwait J.H."/>
            <person name="Berthelot C."/>
            <person name="Roest Crollius H."/>
            <person name="Guiguen Y."/>
        </authorList>
    </citation>
    <scope>NUCLEOTIDE SEQUENCE</scope>
    <source>
        <strain evidence="2">WJC10195</strain>
    </source>
</reference>
<feature type="compositionally biased region" description="Low complexity" evidence="1">
    <location>
        <begin position="758"/>
        <end position="793"/>
    </location>
</feature>
<feature type="compositionally biased region" description="Polar residues" evidence="1">
    <location>
        <begin position="357"/>
        <end position="370"/>
    </location>
</feature>